<dbReference type="AlphaFoldDB" id="A0A9Q3GQP1"/>
<keyword evidence="2" id="KW-1185">Reference proteome</keyword>
<comment type="caution">
    <text evidence="1">The sequence shown here is derived from an EMBL/GenBank/DDBJ whole genome shotgun (WGS) entry which is preliminary data.</text>
</comment>
<evidence type="ECO:0008006" key="3">
    <source>
        <dbReference type="Google" id="ProtNLM"/>
    </source>
</evidence>
<protein>
    <recommendedName>
        <fullName evidence="3">Reverse transcriptase Ty1/copia-type domain-containing protein</fullName>
    </recommendedName>
</protein>
<organism evidence="1 2">
    <name type="scientific">Austropuccinia psidii MF-1</name>
    <dbReference type="NCBI Taxonomy" id="1389203"/>
    <lineage>
        <taxon>Eukaryota</taxon>
        <taxon>Fungi</taxon>
        <taxon>Dikarya</taxon>
        <taxon>Basidiomycota</taxon>
        <taxon>Pucciniomycotina</taxon>
        <taxon>Pucciniomycetes</taxon>
        <taxon>Pucciniales</taxon>
        <taxon>Sphaerophragmiaceae</taxon>
        <taxon>Austropuccinia</taxon>
    </lineage>
</organism>
<gene>
    <name evidence="1" type="ORF">O181_015284</name>
</gene>
<evidence type="ECO:0000313" key="1">
    <source>
        <dbReference type="EMBL" id="MBW0475569.1"/>
    </source>
</evidence>
<sequence length="171" mass="20166">MYVQKHGADYAMLWINVDDGVLVTRNDTIMERLKLKLKKRLRLVWDEDINSRVGIEINREGNCFILKQPRLIKKLIQVTERQPLPEIQLESSPESQIEHKYLLEIGMILYLAQAMPPDIMYAVNYLSRFAMNTQQNHWKALNHLVDYINTTKHQNLKRGVEKRKEEYGGLC</sequence>
<accession>A0A9Q3GQP1</accession>
<dbReference type="Proteomes" id="UP000765509">
    <property type="component" value="Unassembled WGS sequence"/>
</dbReference>
<reference evidence="1" key="1">
    <citation type="submission" date="2021-03" db="EMBL/GenBank/DDBJ databases">
        <title>Draft genome sequence of rust myrtle Austropuccinia psidii MF-1, a brazilian biotype.</title>
        <authorList>
            <person name="Quecine M.C."/>
            <person name="Pachon D.M.R."/>
            <person name="Bonatelli M.L."/>
            <person name="Correr F.H."/>
            <person name="Franceschini L.M."/>
            <person name="Leite T.F."/>
            <person name="Margarido G.R.A."/>
            <person name="Almeida C.A."/>
            <person name="Ferrarezi J.A."/>
            <person name="Labate C.A."/>
        </authorList>
    </citation>
    <scope>NUCLEOTIDE SEQUENCE</scope>
    <source>
        <strain evidence="1">MF-1</strain>
    </source>
</reference>
<dbReference type="EMBL" id="AVOT02004159">
    <property type="protein sequence ID" value="MBW0475569.1"/>
    <property type="molecule type" value="Genomic_DNA"/>
</dbReference>
<proteinExistence type="predicted"/>
<evidence type="ECO:0000313" key="2">
    <source>
        <dbReference type="Proteomes" id="UP000765509"/>
    </source>
</evidence>
<name>A0A9Q3GQP1_9BASI</name>